<dbReference type="HAMAP" id="MF_02064">
    <property type="entry name" value="Sigma70_SigI"/>
    <property type="match status" value="1"/>
</dbReference>
<protein>
    <recommendedName>
        <fullName evidence="6">RNA polymerase sigma factor SigI</fullName>
    </recommendedName>
</protein>
<feature type="DNA-binding region" description="H-T-H motif" evidence="6">
    <location>
        <begin position="214"/>
        <end position="233"/>
    </location>
</feature>
<keyword evidence="5 6" id="KW-0804">Transcription</keyword>
<dbReference type="RefSeq" id="WP_243643828.1">
    <property type="nucleotide sequence ID" value="NZ_SMAB01000021.1"/>
</dbReference>
<keyword evidence="6" id="KW-0346">Stress response</keyword>
<dbReference type="Gene3D" id="1.10.1740.10">
    <property type="match status" value="1"/>
</dbReference>
<comment type="caution">
    <text evidence="8">The sequence shown here is derived from an EMBL/GenBank/DDBJ whole genome shotgun (WGS) entry which is preliminary data.</text>
</comment>
<dbReference type="PANTHER" id="PTHR30385">
    <property type="entry name" value="SIGMA FACTOR F FLAGELLAR"/>
    <property type="match status" value="1"/>
</dbReference>
<proteinExistence type="inferred from homology"/>
<evidence type="ECO:0000256" key="4">
    <source>
        <dbReference type="ARBA" id="ARBA00023125"/>
    </source>
</evidence>
<evidence type="ECO:0000259" key="7">
    <source>
        <dbReference type="Pfam" id="PF04542"/>
    </source>
</evidence>
<keyword evidence="1 6" id="KW-0963">Cytoplasm</keyword>
<reference evidence="8 9" key="1">
    <citation type="submission" date="2019-03" db="EMBL/GenBank/DDBJ databases">
        <title>Genomic Encyclopedia of Type Strains, Phase IV (KMG-IV): sequencing the most valuable type-strain genomes for metagenomic binning, comparative biology and taxonomic classification.</title>
        <authorList>
            <person name="Goeker M."/>
        </authorList>
    </citation>
    <scope>NUCLEOTIDE SEQUENCE [LARGE SCALE GENOMIC DNA]</scope>
    <source>
        <strain evidence="8 9">DSM 23802</strain>
    </source>
</reference>
<evidence type="ECO:0000256" key="2">
    <source>
        <dbReference type="ARBA" id="ARBA00023015"/>
    </source>
</evidence>
<keyword evidence="2 6" id="KW-0805">Transcription regulation</keyword>
<keyword evidence="4 6" id="KW-0238">DNA-binding</keyword>
<organism evidence="8 9">
    <name type="scientific">Tepidibacillus fermentans</name>
    <dbReference type="NCBI Taxonomy" id="1281767"/>
    <lineage>
        <taxon>Bacteria</taxon>
        <taxon>Bacillati</taxon>
        <taxon>Bacillota</taxon>
        <taxon>Bacilli</taxon>
        <taxon>Bacillales</taxon>
        <taxon>Bacillaceae</taxon>
        <taxon>Tepidibacillus</taxon>
    </lineage>
</organism>
<comment type="activity regulation">
    <text evidence="6">Negatively regulated by the anti-sigma-I factor RsgI.</text>
</comment>
<dbReference type="EMBL" id="SMAB01000021">
    <property type="protein sequence ID" value="TCS79404.1"/>
    <property type="molecule type" value="Genomic_DNA"/>
</dbReference>
<sequence length="263" mass="31318">MIFRRFFNQRDQAQVKTNNREQNLEEIVALIQSGDHVLRNQIIKEYQPFIIKTSSKVCKRYIDPNQDDEYSIALSAFNEAIDFFQPEQNRSFLTFADTVIKRRLIDYIRRESKYLNQIPMTMFDIPDEEEHVINFVEVKQSIDVYHQQQQREERKEEIIRYTKEIAKYGITLSDLVKFSPKHQDTRENLFQIADILANDQELVGFLLETKTLPIKGLLSKVAVSRKTLERNRKYLIALAIIKIYDFHHLKAYLQVDREKRVGK</sequence>
<dbReference type="NCBIfam" id="NF006175">
    <property type="entry name" value="PRK08311.2-3"/>
    <property type="match status" value="1"/>
</dbReference>
<evidence type="ECO:0000313" key="9">
    <source>
        <dbReference type="Proteomes" id="UP000295788"/>
    </source>
</evidence>
<dbReference type="InterPro" id="IPR007627">
    <property type="entry name" value="RNA_pol_sigma70_r2"/>
</dbReference>
<comment type="function">
    <text evidence="6">Sigma factors are initiation factors that promote the attachment of RNA polymerase to specific initiation sites and are then released.</text>
</comment>
<dbReference type="PIRSF" id="PIRSF038953">
    <property type="entry name" value="SigI"/>
    <property type="match status" value="1"/>
</dbReference>
<dbReference type="Proteomes" id="UP000295788">
    <property type="component" value="Unassembled WGS sequence"/>
</dbReference>
<evidence type="ECO:0000256" key="1">
    <source>
        <dbReference type="ARBA" id="ARBA00022490"/>
    </source>
</evidence>
<evidence type="ECO:0000256" key="5">
    <source>
        <dbReference type="ARBA" id="ARBA00023163"/>
    </source>
</evidence>
<gene>
    <name evidence="6" type="primary">sigI</name>
    <name evidence="8" type="ORF">EDD72_12129</name>
</gene>
<evidence type="ECO:0000313" key="8">
    <source>
        <dbReference type="EMBL" id="TCS79404.1"/>
    </source>
</evidence>
<feature type="short sequence motif" description="Polymerase core binding" evidence="6">
    <location>
        <begin position="68"/>
        <end position="81"/>
    </location>
</feature>
<dbReference type="GO" id="GO:0003677">
    <property type="term" value="F:DNA binding"/>
    <property type="evidence" value="ECO:0007669"/>
    <property type="project" value="UniProtKB-UniRule"/>
</dbReference>
<dbReference type="InterPro" id="IPR014244">
    <property type="entry name" value="RNA_pol_sigma-I"/>
</dbReference>
<comment type="subunit">
    <text evidence="6">Interacts with RsgI.</text>
</comment>
<name>A0A4R3K8Q9_9BACI</name>
<keyword evidence="9" id="KW-1185">Reference proteome</keyword>
<evidence type="ECO:0000256" key="3">
    <source>
        <dbReference type="ARBA" id="ARBA00023082"/>
    </source>
</evidence>
<keyword evidence="3 6" id="KW-0731">Sigma factor</keyword>
<dbReference type="Pfam" id="PF04542">
    <property type="entry name" value="Sigma70_r2"/>
    <property type="match status" value="1"/>
</dbReference>
<dbReference type="GO" id="GO:0016987">
    <property type="term" value="F:sigma factor activity"/>
    <property type="evidence" value="ECO:0007669"/>
    <property type="project" value="UniProtKB-UniRule"/>
</dbReference>
<dbReference type="InterPro" id="IPR013325">
    <property type="entry name" value="RNA_pol_sigma_r2"/>
</dbReference>
<dbReference type="GO" id="GO:0006352">
    <property type="term" value="P:DNA-templated transcription initiation"/>
    <property type="evidence" value="ECO:0007669"/>
    <property type="project" value="UniProtKB-UniRule"/>
</dbReference>
<evidence type="ECO:0000256" key="6">
    <source>
        <dbReference type="HAMAP-Rule" id="MF_02064"/>
    </source>
</evidence>
<dbReference type="AlphaFoldDB" id="A0A4R3K8Q9"/>
<accession>A0A4R3K8Q9</accession>
<dbReference type="SUPFAM" id="SSF88946">
    <property type="entry name" value="Sigma2 domain of RNA polymerase sigma factors"/>
    <property type="match status" value="1"/>
</dbReference>
<dbReference type="GO" id="GO:0005737">
    <property type="term" value="C:cytoplasm"/>
    <property type="evidence" value="ECO:0007669"/>
    <property type="project" value="UniProtKB-SubCell"/>
</dbReference>
<dbReference type="PANTHER" id="PTHR30385:SF6">
    <property type="entry name" value="RNA POLYMERASE SIGMA FACTOR SIGI"/>
    <property type="match status" value="1"/>
</dbReference>
<comment type="similarity">
    <text evidence="6">Belongs to the sigma-70 factor family. SigI subfamily.</text>
</comment>
<comment type="subcellular location">
    <subcellularLocation>
        <location evidence="6">Cytoplasm</location>
    </subcellularLocation>
</comment>
<dbReference type="NCBIfam" id="TIGR02895">
    <property type="entry name" value="spore_sigI"/>
    <property type="match status" value="1"/>
</dbReference>
<feature type="domain" description="RNA polymerase sigma-70 region 2" evidence="7">
    <location>
        <begin position="43"/>
        <end position="113"/>
    </location>
</feature>